<comment type="caution">
    <text evidence="9">The sequence shown here is derived from an EMBL/GenBank/DDBJ whole genome shotgun (WGS) entry which is preliminary data.</text>
</comment>
<dbReference type="Pfam" id="PF00067">
    <property type="entry name" value="p450"/>
    <property type="match status" value="1"/>
</dbReference>
<dbReference type="GO" id="GO:0004497">
    <property type="term" value="F:monooxygenase activity"/>
    <property type="evidence" value="ECO:0007669"/>
    <property type="project" value="UniProtKB-KW"/>
</dbReference>
<dbReference type="GO" id="GO:0016705">
    <property type="term" value="F:oxidoreductase activity, acting on paired donors, with incorporation or reduction of molecular oxygen"/>
    <property type="evidence" value="ECO:0007669"/>
    <property type="project" value="InterPro"/>
</dbReference>
<dbReference type="Gene3D" id="1.10.630.10">
    <property type="entry name" value="Cytochrome P450"/>
    <property type="match status" value="1"/>
</dbReference>
<name>A0AAD6N2M5_PENCN</name>
<dbReference type="PRINTS" id="PR00385">
    <property type="entry name" value="P450"/>
</dbReference>
<evidence type="ECO:0000256" key="3">
    <source>
        <dbReference type="ARBA" id="ARBA00022617"/>
    </source>
</evidence>
<dbReference type="PRINTS" id="PR00463">
    <property type="entry name" value="EP450I"/>
</dbReference>
<keyword evidence="10" id="KW-1185">Reference proteome</keyword>
<evidence type="ECO:0000313" key="9">
    <source>
        <dbReference type="EMBL" id="KAJ6022989.1"/>
    </source>
</evidence>
<feature type="binding site" description="axial binding residue" evidence="8">
    <location>
        <position position="439"/>
    </location>
    <ligand>
        <name>heme</name>
        <dbReference type="ChEBI" id="CHEBI:30413"/>
    </ligand>
    <ligandPart>
        <name>Fe</name>
        <dbReference type="ChEBI" id="CHEBI:18248"/>
    </ligandPart>
</feature>
<evidence type="ECO:0000256" key="5">
    <source>
        <dbReference type="ARBA" id="ARBA00023002"/>
    </source>
</evidence>
<dbReference type="CDD" id="cd11062">
    <property type="entry name" value="CYP58-like"/>
    <property type="match status" value="1"/>
</dbReference>
<keyword evidence="6 8" id="KW-0408">Iron</keyword>
<evidence type="ECO:0000313" key="10">
    <source>
        <dbReference type="Proteomes" id="UP001219568"/>
    </source>
</evidence>
<keyword evidence="3 8" id="KW-0349">Heme</keyword>
<reference evidence="9" key="2">
    <citation type="submission" date="2023-01" db="EMBL/GenBank/DDBJ databases">
        <authorList>
            <person name="Petersen C."/>
        </authorList>
    </citation>
    <scope>NUCLEOTIDE SEQUENCE</scope>
    <source>
        <strain evidence="9">IBT 15450</strain>
    </source>
</reference>
<dbReference type="GO" id="GO:0005506">
    <property type="term" value="F:iron ion binding"/>
    <property type="evidence" value="ECO:0007669"/>
    <property type="project" value="InterPro"/>
</dbReference>
<dbReference type="InterPro" id="IPR001128">
    <property type="entry name" value="Cyt_P450"/>
</dbReference>
<dbReference type="AlphaFoldDB" id="A0AAD6N2M5"/>
<dbReference type="InterPro" id="IPR002401">
    <property type="entry name" value="Cyt_P450_E_grp-I"/>
</dbReference>
<comment type="similarity">
    <text evidence="2">Belongs to the cytochrome P450 family.</text>
</comment>
<dbReference type="PANTHER" id="PTHR24305">
    <property type="entry name" value="CYTOCHROME P450"/>
    <property type="match status" value="1"/>
</dbReference>
<dbReference type="EMBL" id="JAQJZL010000016">
    <property type="protein sequence ID" value="KAJ6022989.1"/>
    <property type="molecule type" value="Genomic_DNA"/>
</dbReference>
<dbReference type="SUPFAM" id="SSF48264">
    <property type="entry name" value="Cytochrome P450"/>
    <property type="match status" value="1"/>
</dbReference>
<dbReference type="InterPro" id="IPR050121">
    <property type="entry name" value="Cytochrome_P450_monoxygenase"/>
</dbReference>
<evidence type="ECO:0000256" key="1">
    <source>
        <dbReference type="ARBA" id="ARBA00001971"/>
    </source>
</evidence>
<evidence type="ECO:0000256" key="4">
    <source>
        <dbReference type="ARBA" id="ARBA00022723"/>
    </source>
</evidence>
<dbReference type="InterPro" id="IPR036396">
    <property type="entry name" value="Cyt_P450_sf"/>
</dbReference>
<dbReference type="Proteomes" id="UP001219568">
    <property type="component" value="Unassembled WGS sequence"/>
</dbReference>
<dbReference type="GO" id="GO:0020037">
    <property type="term" value="F:heme binding"/>
    <property type="evidence" value="ECO:0007669"/>
    <property type="project" value="InterPro"/>
</dbReference>
<evidence type="ECO:0000256" key="8">
    <source>
        <dbReference type="PIRSR" id="PIRSR602401-1"/>
    </source>
</evidence>
<organism evidence="9 10">
    <name type="scientific">Penicillium canescens</name>
    <dbReference type="NCBI Taxonomy" id="5083"/>
    <lineage>
        <taxon>Eukaryota</taxon>
        <taxon>Fungi</taxon>
        <taxon>Dikarya</taxon>
        <taxon>Ascomycota</taxon>
        <taxon>Pezizomycotina</taxon>
        <taxon>Eurotiomycetes</taxon>
        <taxon>Eurotiomycetidae</taxon>
        <taxon>Eurotiales</taxon>
        <taxon>Aspergillaceae</taxon>
        <taxon>Penicillium</taxon>
    </lineage>
</organism>
<keyword evidence="5" id="KW-0560">Oxidoreductase</keyword>
<keyword evidence="4 8" id="KW-0479">Metal-binding</keyword>
<evidence type="ECO:0000256" key="2">
    <source>
        <dbReference type="ARBA" id="ARBA00010617"/>
    </source>
</evidence>
<evidence type="ECO:0000256" key="7">
    <source>
        <dbReference type="ARBA" id="ARBA00023033"/>
    </source>
</evidence>
<keyword evidence="7" id="KW-0503">Monooxygenase</keyword>
<dbReference type="PANTHER" id="PTHR24305:SF157">
    <property type="entry name" value="N-ACETYLTRYPTOPHAN 6-HYDROXYLASE IVOC-RELATED"/>
    <property type="match status" value="1"/>
</dbReference>
<reference evidence="9" key="1">
    <citation type="journal article" date="2023" name="IMA Fungus">
        <title>Comparative genomic study of the Penicillium genus elucidates a diverse pangenome and 15 lateral gene transfer events.</title>
        <authorList>
            <person name="Petersen C."/>
            <person name="Sorensen T."/>
            <person name="Nielsen M.R."/>
            <person name="Sondergaard T.E."/>
            <person name="Sorensen J.L."/>
            <person name="Fitzpatrick D.A."/>
            <person name="Frisvad J.C."/>
            <person name="Nielsen K.L."/>
        </authorList>
    </citation>
    <scope>NUCLEOTIDE SEQUENCE</scope>
    <source>
        <strain evidence="9">IBT 15450</strain>
    </source>
</reference>
<proteinExistence type="inferred from homology"/>
<comment type="cofactor">
    <cofactor evidence="1 8">
        <name>heme</name>
        <dbReference type="ChEBI" id="CHEBI:30413"/>
    </cofactor>
</comment>
<protein>
    <submittedName>
        <fullName evidence="9">Benzoate 4-monooxygenase cytochrome P450</fullName>
    </submittedName>
</protein>
<sequence length="500" mass="56420">MGLTIAVLCLIGTVVFLLLCEAIYNLAFSPLAGIPGPRLAAVTRWYETYFDVYRGGQFMYKLQRLHKLYGPVVRIGPNEVHVSSADFYDTLYAGPTRRRHKDPWFLSSVAPGTSFAASEASKHRARRGGLSTFFSKQAIRTCEPLIHANMHLLCTHALRAQQTGIALELHTCFLNFAVDTISQYAFGTGYQFNTLQEPVLSDKWKKGINSIFEMLLITRHFPWLYTISRAFPVSVSTLLCPIFPYINAIENDIERQIRRVYSGSADNKSSIIAHLMHNEKLPPGERTLARLSDEAKFLLVAGTDAPSQVMALTMYHILRNSHVYNRLKEELQTALPDAGANPTWVELERLPYLTAVIKEGLRLSAVVTSRLPRIAPDEDLVCHGWKIPAGTSISMSNHFILRDAEIYPDPLVFHPDRWLSSTVDMNRYLVPFSKGSQGCLGPNMAYCWLYIGLAIFLRRFDWALHNTDESNVTVVRDCFNGQTVHGHNSIQVRVKSEKDI</sequence>
<evidence type="ECO:0000256" key="6">
    <source>
        <dbReference type="ARBA" id="ARBA00023004"/>
    </source>
</evidence>
<dbReference type="GO" id="GO:0043386">
    <property type="term" value="P:mycotoxin biosynthetic process"/>
    <property type="evidence" value="ECO:0007669"/>
    <property type="project" value="UniProtKB-ARBA"/>
</dbReference>
<gene>
    <name evidence="9" type="ORF">N7460_013384</name>
</gene>
<accession>A0AAD6N2M5</accession>